<protein>
    <submittedName>
        <fullName evidence="1">Uncharacterized protein</fullName>
    </submittedName>
</protein>
<dbReference type="Proteomes" id="UP001165960">
    <property type="component" value="Unassembled WGS sequence"/>
</dbReference>
<sequence length="162" mass="18942">MLIPQKNRKLIYENLFKEGVLVAAKDFNAPSHQDIPVPNLQVIKALQSLDSRGYVKTRFSWQYYYYSLTDEGIHYIREYLHLPESIVPATHKKVDRPAASRSSEQRKINFWFFLLNFEWGGDRPRGDRDGYRRRDEGKDGASGEFKPEFRGFGRGRAPRTEA</sequence>
<proteinExistence type="predicted"/>
<evidence type="ECO:0000313" key="1">
    <source>
        <dbReference type="EMBL" id="KAJ9064551.1"/>
    </source>
</evidence>
<dbReference type="EMBL" id="QTSX02004455">
    <property type="protein sequence ID" value="KAJ9064551.1"/>
    <property type="molecule type" value="Genomic_DNA"/>
</dbReference>
<keyword evidence="2" id="KW-1185">Reference proteome</keyword>
<gene>
    <name evidence="1" type="ORF">DSO57_1029480</name>
</gene>
<evidence type="ECO:0000313" key="2">
    <source>
        <dbReference type="Proteomes" id="UP001165960"/>
    </source>
</evidence>
<name>A0ACC2SQU7_9FUNG</name>
<reference evidence="1" key="1">
    <citation type="submission" date="2022-04" db="EMBL/GenBank/DDBJ databases">
        <title>Genome of the entomopathogenic fungus Entomophthora muscae.</title>
        <authorList>
            <person name="Elya C."/>
            <person name="Lovett B.R."/>
            <person name="Lee E."/>
            <person name="Macias A.M."/>
            <person name="Hajek A.E."/>
            <person name="De Bivort B.L."/>
            <person name="Kasson M.T."/>
            <person name="De Fine Licht H.H."/>
            <person name="Stajich J.E."/>
        </authorList>
    </citation>
    <scope>NUCLEOTIDE SEQUENCE</scope>
    <source>
        <strain evidence="1">Berkeley</strain>
    </source>
</reference>
<comment type="caution">
    <text evidence="1">The sequence shown here is derived from an EMBL/GenBank/DDBJ whole genome shotgun (WGS) entry which is preliminary data.</text>
</comment>
<organism evidence="1 2">
    <name type="scientific">Entomophthora muscae</name>
    <dbReference type="NCBI Taxonomy" id="34485"/>
    <lineage>
        <taxon>Eukaryota</taxon>
        <taxon>Fungi</taxon>
        <taxon>Fungi incertae sedis</taxon>
        <taxon>Zoopagomycota</taxon>
        <taxon>Entomophthoromycotina</taxon>
        <taxon>Entomophthoromycetes</taxon>
        <taxon>Entomophthorales</taxon>
        <taxon>Entomophthoraceae</taxon>
        <taxon>Entomophthora</taxon>
    </lineage>
</organism>
<accession>A0ACC2SQU7</accession>